<dbReference type="Proteomes" id="UP000784294">
    <property type="component" value="Unassembled WGS sequence"/>
</dbReference>
<dbReference type="Pfam" id="PF01344">
    <property type="entry name" value="Kelch_1"/>
    <property type="match status" value="1"/>
</dbReference>
<keyword evidence="3" id="KW-1185">Reference proteome</keyword>
<dbReference type="InterPro" id="IPR015915">
    <property type="entry name" value="Kelch-typ_b-propeller"/>
</dbReference>
<dbReference type="Gene3D" id="2.120.10.80">
    <property type="entry name" value="Kelch-type beta propeller"/>
    <property type="match status" value="1"/>
</dbReference>
<reference evidence="2" key="1">
    <citation type="submission" date="2018-11" db="EMBL/GenBank/DDBJ databases">
        <authorList>
            <consortium name="Pathogen Informatics"/>
        </authorList>
    </citation>
    <scope>NUCLEOTIDE SEQUENCE</scope>
</reference>
<dbReference type="InterPro" id="IPR006652">
    <property type="entry name" value="Kelch_1"/>
</dbReference>
<gene>
    <name evidence="2" type="ORF">PXEA_LOCUS5349</name>
</gene>
<proteinExistence type="predicted"/>
<comment type="caution">
    <text evidence="2">The sequence shown here is derived from an EMBL/GenBank/DDBJ whole genome shotgun (WGS) entry which is preliminary data.</text>
</comment>
<keyword evidence="1" id="KW-0880">Kelch repeat</keyword>
<name>A0A448WHG7_9PLAT</name>
<evidence type="ECO:0000256" key="1">
    <source>
        <dbReference type="ARBA" id="ARBA00022441"/>
    </source>
</evidence>
<evidence type="ECO:0008006" key="4">
    <source>
        <dbReference type="Google" id="ProtNLM"/>
    </source>
</evidence>
<organism evidence="2 3">
    <name type="scientific">Protopolystoma xenopodis</name>
    <dbReference type="NCBI Taxonomy" id="117903"/>
    <lineage>
        <taxon>Eukaryota</taxon>
        <taxon>Metazoa</taxon>
        <taxon>Spiralia</taxon>
        <taxon>Lophotrochozoa</taxon>
        <taxon>Platyhelminthes</taxon>
        <taxon>Monogenea</taxon>
        <taxon>Polyopisthocotylea</taxon>
        <taxon>Polystomatidea</taxon>
        <taxon>Polystomatidae</taxon>
        <taxon>Protopolystoma</taxon>
    </lineage>
</organism>
<dbReference type="AlphaFoldDB" id="A0A448WHG7"/>
<accession>A0A448WHG7</accession>
<evidence type="ECO:0000313" key="3">
    <source>
        <dbReference type="Proteomes" id="UP000784294"/>
    </source>
</evidence>
<dbReference type="SUPFAM" id="SSF117281">
    <property type="entry name" value="Kelch motif"/>
    <property type="match status" value="1"/>
</dbReference>
<sequence length="75" mass="8542">MNTCEVFDLTNRCKGWTVLPQKLSIPRRDLASSHLDGRLFAVGGFHRFTPVATVEVLDTNRMDADWCSLPQMHHT</sequence>
<evidence type="ECO:0000313" key="2">
    <source>
        <dbReference type="EMBL" id="VEL11909.1"/>
    </source>
</evidence>
<dbReference type="EMBL" id="CAAALY010013231">
    <property type="protein sequence ID" value="VEL11909.1"/>
    <property type="molecule type" value="Genomic_DNA"/>
</dbReference>
<protein>
    <recommendedName>
        <fullName evidence="4">Kelch repeat protein</fullName>
    </recommendedName>
</protein>